<dbReference type="RefSeq" id="WP_109868677.1">
    <property type="nucleotide sequence ID" value="NZ_QGNA01000001.1"/>
</dbReference>
<evidence type="ECO:0000313" key="3">
    <source>
        <dbReference type="Proteomes" id="UP000245765"/>
    </source>
</evidence>
<dbReference type="InterPro" id="IPR017850">
    <property type="entry name" value="Alkaline_phosphatase_core_sf"/>
</dbReference>
<evidence type="ECO:0000259" key="1">
    <source>
        <dbReference type="Pfam" id="PF00884"/>
    </source>
</evidence>
<dbReference type="AlphaFoldDB" id="A0A317FGY5"/>
<dbReference type="PANTHER" id="PTHR46615">
    <property type="entry name" value="ARYLSULFATASE K"/>
    <property type="match status" value="1"/>
</dbReference>
<comment type="caution">
    <text evidence="2">The sequence shown here is derived from an EMBL/GenBank/DDBJ whole genome shotgun (WGS) entry which is preliminary data.</text>
</comment>
<evidence type="ECO:0000313" key="2">
    <source>
        <dbReference type="EMBL" id="PWS38055.1"/>
    </source>
</evidence>
<name>A0A317FGY5_9PROT</name>
<dbReference type="Proteomes" id="UP000245765">
    <property type="component" value="Unassembled WGS sequence"/>
</dbReference>
<reference evidence="3" key="1">
    <citation type="submission" date="2018-05" db="EMBL/GenBank/DDBJ databases">
        <authorList>
            <person name="Du Z."/>
            <person name="Wang X."/>
        </authorList>
    </citation>
    <scope>NUCLEOTIDE SEQUENCE [LARGE SCALE GENOMIC DNA]</scope>
    <source>
        <strain evidence="3">CQN31</strain>
    </source>
</reference>
<dbReference type="Gene3D" id="3.40.720.10">
    <property type="entry name" value="Alkaline Phosphatase, subunit A"/>
    <property type="match status" value="1"/>
</dbReference>
<dbReference type="GO" id="GO:0015024">
    <property type="term" value="F:glucuronate-2-sulfatase activity"/>
    <property type="evidence" value="ECO:0007669"/>
    <property type="project" value="TreeGrafter"/>
</dbReference>
<organism evidence="2 3">
    <name type="scientific">Falsiroseomonas bella</name>
    <dbReference type="NCBI Taxonomy" id="2184016"/>
    <lineage>
        <taxon>Bacteria</taxon>
        <taxon>Pseudomonadati</taxon>
        <taxon>Pseudomonadota</taxon>
        <taxon>Alphaproteobacteria</taxon>
        <taxon>Acetobacterales</taxon>
        <taxon>Roseomonadaceae</taxon>
        <taxon>Falsiroseomonas</taxon>
    </lineage>
</organism>
<accession>A0A317FGY5</accession>
<keyword evidence="3" id="KW-1185">Reference proteome</keyword>
<dbReference type="OrthoDB" id="9795675at2"/>
<dbReference type="InterPro" id="IPR000917">
    <property type="entry name" value="Sulfatase_N"/>
</dbReference>
<feature type="domain" description="Sulfatase N-terminal" evidence="1">
    <location>
        <begin position="6"/>
        <end position="346"/>
    </location>
</feature>
<dbReference type="EMBL" id="QGNA01000001">
    <property type="protein sequence ID" value="PWS38055.1"/>
    <property type="molecule type" value="Genomic_DNA"/>
</dbReference>
<dbReference type="InterPro" id="IPR051849">
    <property type="entry name" value="GAG-degrading_sulfatase"/>
</dbReference>
<dbReference type="CDD" id="cd16037">
    <property type="entry name" value="sulfatase_like"/>
    <property type="match status" value="1"/>
</dbReference>
<dbReference type="SUPFAM" id="SSF53649">
    <property type="entry name" value="Alkaline phosphatase-like"/>
    <property type="match status" value="1"/>
</dbReference>
<dbReference type="GO" id="GO:0004065">
    <property type="term" value="F:arylsulfatase activity"/>
    <property type="evidence" value="ECO:0007669"/>
    <property type="project" value="TreeGrafter"/>
</dbReference>
<dbReference type="Pfam" id="PF00884">
    <property type="entry name" value="Sulfatase"/>
    <property type="match status" value="1"/>
</dbReference>
<gene>
    <name evidence="2" type="ORF">DFH01_01750</name>
</gene>
<protein>
    <submittedName>
        <fullName evidence="2">Sulfatase</fullName>
    </submittedName>
</protein>
<dbReference type="PANTHER" id="PTHR46615:SF1">
    <property type="entry name" value="ARYLSULFATASE K"/>
    <property type="match status" value="1"/>
</dbReference>
<proteinExistence type="predicted"/>
<sequence>MAKPMNMLVIMSDEHNKYVAGHAGHPVVTTPALDGMAASGTRFTAAYTPSPICVPARAAFATGQPVHRNACWDNAIAYRGQMKSWHHALRERGHHVASIGKLHFRGHEGDDDGFTDTILPMHITNGTGDVTMLIRDPDDIREGAARKLLKEAGPGESSYTLYDRQVAAQAQVWLRTKGKQQHEKPWVLFVSMVAPHFPLTAPPEHYYRYYERDLPRPKLATAEERPKHPYVQTFAKRSDHYRHFKSPDDLQRCLAGYFGLVSFMDENVGKILAALKEAGLSENTRVVYTSDHGDNLGTRGLWGKATMYEESAGIPMIMTGPDVPHASCGTPVTLCDLSATILDAVGAGDAAREMGLPGVSLLDLAGKPTQDRAALSEFHTYGPDGMAMIRTPRWKYVRYIGAPPQLFDMEQDPEELSDRGEDPAYADVRATMEARLRDLLDLDDADRRAKADQAAMIAHYGGEAAIRARERMAYTPPPTAR</sequence>